<dbReference type="GO" id="GO:0006102">
    <property type="term" value="P:isocitrate metabolic process"/>
    <property type="evidence" value="ECO:0007669"/>
    <property type="project" value="InterPro"/>
</dbReference>
<comment type="cofactor">
    <cofactor evidence="1">
        <name>Mn(2+)</name>
        <dbReference type="ChEBI" id="CHEBI:29035"/>
    </cofactor>
</comment>
<dbReference type="GO" id="GO:0006099">
    <property type="term" value="P:tricarboxylic acid cycle"/>
    <property type="evidence" value="ECO:0007669"/>
    <property type="project" value="UniProtKB-KW"/>
</dbReference>
<evidence type="ECO:0000256" key="5">
    <source>
        <dbReference type="ARBA" id="ARBA00022435"/>
    </source>
</evidence>
<keyword evidence="5" id="KW-0329">Glyoxylate bypass</keyword>
<evidence type="ECO:0000256" key="3">
    <source>
        <dbReference type="ARBA" id="ARBA00007769"/>
    </source>
</evidence>
<accession>A0A915DT85</accession>
<evidence type="ECO:0000256" key="4">
    <source>
        <dbReference type="ARBA" id="ARBA00013013"/>
    </source>
</evidence>
<evidence type="ECO:0000256" key="10">
    <source>
        <dbReference type="ARBA" id="ARBA00023002"/>
    </source>
</evidence>
<dbReference type="Proteomes" id="UP000887574">
    <property type="component" value="Unplaced"/>
</dbReference>
<protein>
    <recommendedName>
        <fullName evidence="4">isocitrate dehydrogenase (NADP(+))</fullName>
        <ecNumber evidence="4">1.1.1.42</ecNumber>
    </recommendedName>
    <alternativeName>
        <fullName evidence="12">NADP(+)-specific ICDH</fullName>
    </alternativeName>
    <alternativeName>
        <fullName evidence="13">Oxalosuccinate decarboxylase</fullName>
    </alternativeName>
</protein>
<keyword evidence="8" id="KW-0460">Magnesium</keyword>
<dbReference type="EC" id="1.1.1.42" evidence="4"/>
<dbReference type="SMART" id="SM01329">
    <property type="entry name" value="Iso_dh"/>
    <property type="match status" value="1"/>
</dbReference>
<dbReference type="NCBIfam" id="TIGR00127">
    <property type="entry name" value="nadp_idh_euk"/>
    <property type="match status" value="1"/>
</dbReference>
<keyword evidence="15" id="KW-1185">Reference proteome</keyword>
<evidence type="ECO:0000256" key="11">
    <source>
        <dbReference type="ARBA" id="ARBA00023211"/>
    </source>
</evidence>
<sequence>MLRIIWDSIKEKLILPYIDLNLHYYDLGMENRDKTEDQVTIDAAEATKKFNVAIKCATITPDEARVKEFNLKKMWPSPNGTIRNILGGTVFREPIVVKNIPRLVPGWKKPIIIGRHANADQYKATDFIVPGKGTLHLVFKPEVGQEISRVVHNFESPGIALSMYNVDQSISDFARSCFEYALVKKLPLYLSTKNTILKVYDGRFKNIFEEIYQESYKVRFEAENIRYEHRLIDDMVAYVMKSEGGYMWACKNYDGDVQSDTVAQGYGSLGLMASVLVCPDGKTIEAEAAHGTVTRHFRQHQRDKANRNQGMRTVMAGNDIGNQCSTPTLTMYDKVYVALLFLIQPISDTVVKALNAFVWTLLCRLFDWLARLLLPNSCCERDNAVLVHVTLLSHERTILQHCKLSVRRKGMAMMEVANLLKIQFVTAISYHKAQFFKLEHPSSTHPGLVEDVRTFDDFQQSWDRLVMIFVKEARATPIENLFYVLVFAESEPIAEGGSLRLIQAVFESRFAYSTQIKKIQKRAVCGPKRKRE</sequence>
<evidence type="ECO:0000256" key="2">
    <source>
        <dbReference type="ARBA" id="ARBA00001946"/>
    </source>
</evidence>
<comment type="cofactor">
    <cofactor evidence="2">
        <name>Mg(2+)</name>
        <dbReference type="ChEBI" id="CHEBI:18420"/>
    </cofactor>
</comment>
<evidence type="ECO:0000256" key="7">
    <source>
        <dbReference type="ARBA" id="ARBA00022723"/>
    </source>
</evidence>
<reference evidence="16" key="1">
    <citation type="submission" date="2022-11" db="UniProtKB">
        <authorList>
            <consortium name="WormBaseParasite"/>
        </authorList>
    </citation>
    <scope>IDENTIFICATION</scope>
</reference>
<dbReference type="PROSITE" id="PS00470">
    <property type="entry name" value="IDH_IMDH"/>
    <property type="match status" value="1"/>
</dbReference>
<evidence type="ECO:0000256" key="12">
    <source>
        <dbReference type="ARBA" id="ARBA00029990"/>
    </source>
</evidence>
<dbReference type="Pfam" id="PF00180">
    <property type="entry name" value="Iso_dh"/>
    <property type="match status" value="1"/>
</dbReference>
<keyword evidence="11" id="KW-0464">Manganese</keyword>
<keyword evidence="7" id="KW-0479">Metal-binding</keyword>
<dbReference type="GO" id="GO:0051287">
    <property type="term" value="F:NAD binding"/>
    <property type="evidence" value="ECO:0007669"/>
    <property type="project" value="InterPro"/>
</dbReference>
<dbReference type="Gene3D" id="3.40.718.10">
    <property type="entry name" value="Isopropylmalate Dehydrogenase"/>
    <property type="match status" value="1"/>
</dbReference>
<proteinExistence type="inferred from homology"/>
<keyword evidence="10" id="KW-0560">Oxidoreductase</keyword>
<evidence type="ECO:0000259" key="14">
    <source>
        <dbReference type="SMART" id="SM01329"/>
    </source>
</evidence>
<evidence type="ECO:0000256" key="9">
    <source>
        <dbReference type="ARBA" id="ARBA00022857"/>
    </source>
</evidence>
<evidence type="ECO:0000256" key="1">
    <source>
        <dbReference type="ARBA" id="ARBA00001936"/>
    </source>
</evidence>
<dbReference type="PANTHER" id="PTHR11822:SF21">
    <property type="entry name" value="ISOCITRATE DEHYDROGENASE [NADP], MITOCHONDRIAL"/>
    <property type="match status" value="1"/>
</dbReference>
<dbReference type="InterPro" id="IPR004790">
    <property type="entry name" value="Isocitrate_DH_NADP"/>
</dbReference>
<evidence type="ECO:0000256" key="8">
    <source>
        <dbReference type="ARBA" id="ARBA00022842"/>
    </source>
</evidence>
<dbReference type="InterPro" id="IPR019818">
    <property type="entry name" value="IsoCit/isopropylmalate_DH_CS"/>
</dbReference>
<keyword evidence="6" id="KW-0816">Tricarboxylic acid cycle</keyword>
<evidence type="ECO:0000256" key="13">
    <source>
        <dbReference type="ARBA" id="ARBA00031098"/>
    </source>
</evidence>
<feature type="domain" description="Isopropylmalate dehydrogenase-like" evidence="14">
    <location>
        <begin position="3"/>
        <end position="335"/>
    </location>
</feature>
<evidence type="ECO:0000313" key="15">
    <source>
        <dbReference type="Proteomes" id="UP000887574"/>
    </source>
</evidence>
<dbReference type="GO" id="GO:0000287">
    <property type="term" value="F:magnesium ion binding"/>
    <property type="evidence" value="ECO:0007669"/>
    <property type="project" value="InterPro"/>
</dbReference>
<dbReference type="GO" id="GO:0004450">
    <property type="term" value="F:isocitrate dehydrogenase (NADP+) activity"/>
    <property type="evidence" value="ECO:0007669"/>
    <property type="project" value="UniProtKB-EC"/>
</dbReference>
<evidence type="ECO:0000256" key="6">
    <source>
        <dbReference type="ARBA" id="ARBA00022532"/>
    </source>
</evidence>
<comment type="similarity">
    <text evidence="3">Belongs to the isocitrate and isopropylmalate dehydrogenases family.</text>
</comment>
<dbReference type="GO" id="GO:0006097">
    <property type="term" value="P:glyoxylate cycle"/>
    <property type="evidence" value="ECO:0007669"/>
    <property type="project" value="UniProtKB-KW"/>
</dbReference>
<dbReference type="SUPFAM" id="SSF53659">
    <property type="entry name" value="Isocitrate/Isopropylmalate dehydrogenase-like"/>
    <property type="match status" value="1"/>
</dbReference>
<name>A0A915DT85_9BILA</name>
<organism evidence="15 16">
    <name type="scientific">Ditylenchus dipsaci</name>
    <dbReference type="NCBI Taxonomy" id="166011"/>
    <lineage>
        <taxon>Eukaryota</taxon>
        <taxon>Metazoa</taxon>
        <taxon>Ecdysozoa</taxon>
        <taxon>Nematoda</taxon>
        <taxon>Chromadorea</taxon>
        <taxon>Rhabditida</taxon>
        <taxon>Tylenchina</taxon>
        <taxon>Tylenchomorpha</taxon>
        <taxon>Sphaerularioidea</taxon>
        <taxon>Anguinidae</taxon>
        <taxon>Anguininae</taxon>
        <taxon>Ditylenchus</taxon>
    </lineage>
</organism>
<dbReference type="NCBIfam" id="NF006156">
    <property type="entry name" value="PRK08299.1"/>
    <property type="match status" value="1"/>
</dbReference>
<dbReference type="InterPro" id="IPR024084">
    <property type="entry name" value="IsoPropMal-DH-like_dom"/>
</dbReference>
<dbReference type="WBParaSite" id="jg22609">
    <property type="protein sequence ID" value="jg22609"/>
    <property type="gene ID" value="jg22609"/>
</dbReference>
<keyword evidence="9" id="KW-0521">NADP</keyword>
<dbReference type="AlphaFoldDB" id="A0A915DT85"/>
<dbReference type="PANTHER" id="PTHR11822">
    <property type="entry name" value="NADP-SPECIFIC ISOCITRATE DEHYDROGENASE"/>
    <property type="match status" value="1"/>
</dbReference>
<evidence type="ECO:0000313" key="16">
    <source>
        <dbReference type="WBParaSite" id="jg22609"/>
    </source>
</evidence>